<gene>
    <name evidence="4" type="ORF">CLF_104915</name>
</gene>
<keyword evidence="5" id="KW-1185">Reference proteome</keyword>
<dbReference type="GO" id="GO:0030865">
    <property type="term" value="P:cortical cytoskeleton organization"/>
    <property type="evidence" value="ECO:0007669"/>
    <property type="project" value="TreeGrafter"/>
</dbReference>
<keyword evidence="2" id="KW-0963">Cytoplasm</keyword>
<dbReference type="GO" id="GO:0005813">
    <property type="term" value="C:centrosome"/>
    <property type="evidence" value="ECO:0007669"/>
    <property type="project" value="TreeGrafter"/>
</dbReference>
<feature type="non-terminal residue" evidence="4">
    <location>
        <position position="1"/>
    </location>
</feature>
<keyword evidence="3" id="KW-0106">Calcium</keyword>
<dbReference type="Proteomes" id="UP000008909">
    <property type="component" value="Unassembled WGS sequence"/>
</dbReference>
<dbReference type="AlphaFoldDB" id="G7YCK7"/>
<dbReference type="PROSITE" id="PS00018">
    <property type="entry name" value="EF_HAND_1"/>
    <property type="match status" value="1"/>
</dbReference>
<dbReference type="GO" id="GO:0035303">
    <property type="term" value="P:regulation of dephosphorylation"/>
    <property type="evidence" value="ECO:0007669"/>
    <property type="project" value="InterPro"/>
</dbReference>
<dbReference type="SUPFAM" id="SSF47473">
    <property type="entry name" value="EF-hand"/>
    <property type="match status" value="2"/>
</dbReference>
<organism evidence="4 5">
    <name type="scientific">Clonorchis sinensis</name>
    <name type="common">Chinese liver fluke</name>
    <dbReference type="NCBI Taxonomy" id="79923"/>
    <lineage>
        <taxon>Eukaryota</taxon>
        <taxon>Metazoa</taxon>
        <taxon>Spiralia</taxon>
        <taxon>Lophotrochozoa</taxon>
        <taxon>Platyhelminthes</taxon>
        <taxon>Trematoda</taxon>
        <taxon>Digenea</taxon>
        <taxon>Opisthorchiida</taxon>
        <taxon>Opisthorchiata</taxon>
        <taxon>Opisthorchiidae</taxon>
        <taxon>Clonorchis</taxon>
    </lineage>
</organism>
<name>G7YCK7_CLOSI</name>
<dbReference type="InterPro" id="IPR011992">
    <property type="entry name" value="EF-hand-dom_pair"/>
</dbReference>
<dbReference type="Gene3D" id="1.10.238.10">
    <property type="entry name" value="EF-hand"/>
    <property type="match status" value="1"/>
</dbReference>
<protein>
    <submittedName>
        <fullName evidence="4">Protein phosphatase 2 (Formerly 2A) regulatory subunit B</fullName>
    </submittedName>
</protein>
<dbReference type="EMBL" id="DF143069">
    <property type="protein sequence ID" value="GAA50691.1"/>
    <property type="molecule type" value="Genomic_DNA"/>
</dbReference>
<dbReference type="GO" id="GO:0005819">
    <property type="term" value="C:spindle"/>
    <property type="evidence" value="ECO:0007669"/>
    <property type="project" value="TreeGrafter"/>
</dbReference>
<evidence type="ECO:0000313" key="5">
    <source>
        <dbReference type="Proteomes" id="UP000008909"/>
    </source>
</evidence>
<dbReference type="GO" id="GO:0005737">
    <property type="term" value="C:cytoplasm"/>
    <property type="evidence" value="ECO:0007669"/>
    <property type="project" value="UniProtKB-SubCell"/>
</dbReference>
<dbReference type="PANTHER" id="PTHR12085:SF3">
    <property type="entry name" value="SERINE_THREONINE-PROTEIN PHOSPHATASE 2A REGULATORY SUBUNIT B'' SUBUNIT GAMMA"/>
    <property type="match status" value="1"/>
</dbReference>
<dbReference type="GO" id="GO:0000226">
    <property type="term" value="P:microtubule cytoskeleton organization"/>
    <property type="evidence" value="ECO:0007669"/>
    <property type="project" value="TreeGrafter"/>
</dbReference>
<proteinExistence type="predicted"/>
<dbReference type="PANTHER" id="PTHR12085">
    <property type="entry name" value="SERINE/THREONINE-PROTEIN PHOSPHATASE 2A REGULATORY SUBUNIT B'' SUBUNIT GAMMA"/>
    <property type="match status" value="1"/>
</dbReference>
<evidence type="ECO:0000256" key="1">
    <source>
        <dbReference type="ARBA" id="ARBA00004496"/>
    </source>
</evidence>
<sequence length="453" mass="52475">HRFLWLHMKGEPNKTGVIMQSDAAVASITDEDELFKHYYTAWGGKESTVPEEEQLPDFFHRIPQDHEVLPQKLRQEARATILERKSHELMGEEELQNLWLILDKYRSAPDADGKKYITYENFKKAGREASPKAKSYFTASLYAKLVEPEERLCRIEILSFYNHVVKKVWLQQARIGISLYDVTGEGYLREMDLENYILELLPSLCQLSQLEPSFHVFYVCTAVRKFFFFLDPLRAGRVRITDILASTYLDSLLELREPQTTEAQLASNWFSHQSAMRVYGSYLQLDEDRNGMLTRAELSSCRHPVFIIIIIKDSNISVNTDASLPYNHKDYKSYLDFVLAMEDKHEPQALAYLFRILDVGGRGRLTPLTIKYFYDSLEERLRSSGYTPPTFNDILNEIFDMVKPANPNYITLDDLLRSGKGDTVVSVLTDLQGFWAHENREMLMSELSDEAEL</sequence>
<dbReference type="InterPro" id="IPR039865">
    <property type="entry name" value="PPP2R3C"/>
</dbReference>
<reference key="2">
    <citation type="submission" date="2011-10" db="EMBL/GenBank/DDBJ databases">
        <title>The genome and transcriptome sequence of Clonorchis sinensis provide insights into the carcinogenic liver fluke.</title>
        <authorList>
            <person name="Wang X."/>
            <person name="Huang Y."/>
            <person name="Chen W."/>
            <person name="Liu H."/>
            <person name="Guo L."/>
            <person name="Chen Y."/>
            <person name="Luo F."/>
            <person name="Zhou W."/>
            <person name="Sun J."/>
            <person name="Mao Q."/>
            <person name="Liang P."/>
            <person name="Zhou C."/>
            <person name="Tian Y."/>
            <person name="Men J."/>
            <person name="Lv X."/>
            <person name="Huang L."/>
            <person name="Zhou J."/>
            <person name="Hu Y."/>
            <person name="Li R."/>
            <person name="Zhang F."/>
            <person name="Lei H."/>
            <person name="Li X."/>
            <person name="Hu X."/>
            <person name="Liang C."/>
            <person name="Xu J."/>
            <person name="Wu Z."/>
            <person name="Yu X."/>
        </authorList>
    </citation>
    <scope>NUCLEOTIDE SEQUENCE</scope>
    <source>
        <strain>Henan</strain>
    </source>
</reference>
<comment type="subcellular location">
    <subcellularLocation>
        <location evidence="1">Cytoplasm</location>
    </subcellularLocation>
</comment>
<evidence type="ECO:0000256" key="2">
    <source>
        <dbReference type="ARBA" id="ARBA00022490"/>
    </source>
</evidence>
<dbReference type="InterPro" id="IPR018247">
    <property type="entry name" value="EF_Hand_1_Ca_BS"/>
</dbReference>
<evidence type="ECO:0000313" key="4">
    <source>
        <dbReference type="EMBL" id="GAA50691.1"/>
    </source>
</evidence>
<reference evidence="4" key="1">
    <citation type="journal article" date="2011" name="Genome Biol.">
        <title>The draft genome of the carcinogenic human liver fluke Clonorchis sinensis.</title>
        <authorList>
            <person name="Wang X."/>
            <person name="Chen W."/>
            <person name="Huang Y."/>
            <person name="Sun J."/>
            <person name="Men J."/>
            <person name="Liu H."/>
            <person name="Luo F."/>
            <person name="Guo L."/>
            <person name="Lv X."/>
            <person name="Deng C."/>
            <person name="Zhou C."/>
            <person name="Fan Y."/>
            <person name="Li X."/>
            <person name="Huang L."/>
            <person name="Hu Y."/>
            <person name="Liang C."/>
            <person name="Hu X."/>
            <person name="Xu J."/>
            <person name="Yu X."/>
        </authorList>
    </citation>
    <scope>NUCLEOTIDE SEQUENCE [LARGE SCALE GENOMIC DNA]</scope>
    <source>
        <strain evidence="4">Henan</strain>
    </source>
</reference>
<evidence type="ECO:0000256" key="3">
    <source>
        <dbReference type="ARBA" id="ARBA00022837"/>
    </source>
</evidence>
<dbReference type="CDD" id="cd21505">
    <property type="entry name" value="PPP2R3C"/>
    <property type="match status" value="1"/>
</dbReference>
<accession>G7YCK7</accession>